<comment type="cofactor">
    <cofactor evidence="1">
        <name>[4Fe-4S] cluster</name>
        <dbReference type="ChEBI" id="CHEBI:49883"/>
    </cofactor>
</comment>
<dbReference type="Gene3D" id="3.40.50.280">
    <property type="entry name" value="Cobalamin-binding domain"/>
    <property type="match status" value="1"/>
</dbReference>
<evidence type="ECO:0000256" key="2">
    <source>
        <dbReference type="ARBA" id="ARBA00022485"/>
    </source>
</evidence>
<dbReference type="InterPro" id="IPR051198">
    <property type="entry name" value="BchE-like"/>
</dbReference>
<name>A0ABV6Z440_UNCC1</name>
<dbReference type="Pfam" id="PF02310">
    <property type="entry name" value="B12-binding"/>
    <property type="match status" value="1"/>
</dbReference>
<evidence type="ECO:0000313" key="12">
    <source>
        <dbReference type="Proteomes" id="UP001594351"/>
    </source>
</evidence>
<dbReference type="SFLD" id="SFLDG01123">
    <property type="entry name" value="methyltransferase_(Class_B)"/>
    <property type="match status" value="1"/>
</dbReference>
<evidence type="ECO:0000256" key="3">
    <source>
        <dbReference type="ARBA" id="ARBA00022603"/>
    </source>
</evidence>
<evidence type="ECO:0000256" key="7">
    <source>
        <dbReference type="ARBA" id="ARBA00023004"/>
    </source>
</evidence>
<dbReference type="Proteomes" id="UP001594351">
    <property type="component" value="Unassembled WGS sequence"/>
</dbReference>
<dbReference type="InterPro" id="IPR020612">
    <property type="entry name" value="Methylthiotransferase_CS"/>
</dbReference>
<dbReference type="SMART" id="SM00729">
    <property type="entry name" value="Elp3"/>
    <property type="match status" value="1"/>
</dbReference>
<comment type="caution">
    <text evidence="11">The sequence shown here is derived from an EMBL/GenBank/DDBJ whole genome shotgun (WGS) entry which is preliminary data.</text>
</comment>
<dbReference type="SUPFAM" id="SSF102114">
    <property type="entry name" value="Radical SAM enzymes"/>
    <property type="match status" value="1"/>
</dbReference>
<dbReference type="PROSITE" id="PS01278">
    <property type="entry name" value="MTTASE_RADICAL"/>
    <property type="match status" value="1"/>
</dbReference>
<dbReference type="CDD" id="cd01335">
    <property type="entry name" value="Radical_SAM"/>
    <property type="match status" value="1"/>
</dbReference>
<feature type="domain" description="B12-binding" evidence="9">
    <location>
        <begin position="2"/>
        <end position="137"/>
    </location>
</feature>
<keyword evidence="7" id="KW-0408">Iron</keyword>
<dbReference type="CDD" id="cd02068">
    <property type="entry name" value="radical_SAM_B12_BD"/>
    <property type="match status" value="1"/>
</dbReference>
<dbReference type="PROSITE" id="PS51332">
    <property type="entry name" value="B12_BINDING"/>
    <property type="match status" value="1"/>
</dbReference>
<reference evidence="11 12" key="1">
    <citation type="submission" date="2024-09" db="EMBL/GenBank/DDBJ databases">
        <title>Laminarin stimulates single cell rates of sulfate reduction while oxygen inhibits transcriptomic activity in coastal marine sediment.</title>
        <authorList>
            <person name="Lindsay M."/>
            <person name="Orcutt B."/>
            <person name="Emerson D."/>
            <person name="Stepanauskas R."/>
            <person name="D'Angelo T."/>
        </authorList>
    </citation>
    <scope>NUCLEOTIDE SEQUENCE [LARGE SCALE GENOMIC DNA]</scope>
    <source>
        <strain evidence="11">SAG AM-311-K15</strain>
    </source>
</reference>
<keyword evidence="6" id="KW-0479">Metal-binding</keyword>
<evidence type="ECO:0000256" key="8">
    <source>
        <dbReference type="ARBA" id="ARBA00023014"/>
    </source>
</evidence>
<keyword evidence="8" id="KW-0411">Iron-sulfur</keyword>
<organism evidence="11 12">
    <name type="scientific">candidate division CSSED10-310 bacterium</name>
    <dbReference type="NCBI Taxonomy" id="2855610"/>
    <lineage>
        <taxon>Bacteria</taxon>
        <taxon>Bacteria division CSSED10-310</taxon>
    </lineage>
</organism>
<feature type="domain" description="Radical SAM core" evidence="10">
    <location>
        <begin position="158"/>
        <end position="375"/>
    </location>
</feature>
<dbReference type="Gene3D" id="3.80.30.20">
    <property type="entry name" value="tm_1862 like domain"/>
    <property type="match status" value="1"/>
</dbReference>
<dbReference type="InterPro" id="IPR034466">
    <property type="entry name" value="Methyltransferase_Class_B"/>
</dbReference>
<proteinExistence type="predicted"/>
<dbReference type="EMBL" id="JBHPBY010000446">
    <property type="protein sequence ID" value="MFC1853204.1"/>
    <property type="molecule type" value="Genomic_DNA"/>
</dbReference>
<protein>
    <submittedName>
        <fullName evidence="11">B12-binding domain-containing radical SAM protein</fullName>
    </submittedName>
</protein>
<dbReference type="InterPro" id="IPR023404">
    <property type="entry name" value="rSAM_horseshoe"/>
</dbReference>
<dbReference type="PROSITE" id="PS51918">
    <property type="entry name" value="RADICAL_SAM"/>
    <property type="match status" value="1"/>
</dbReference>
<evidence type="ECO:0000256" key="4">
    <source>
        <dbReference type="ARBA" id="ARBA00022679"/>
    </source>
</evidence>
<dbReference type="InterPro" id="IPR006638">
    <property type="entry name" value="Elp3/MiaA/NifB-like_rSAM"/>
</dbReference>
<dbReference type="InterPro" id="IPR007197">
    <property type="entry name" value="rSAM"/>
</dbReference>
<keyword evidence="5" id="KW-0949">S-adenosyl-L-methionine</keyword>
<keyword evidence="4" id="KW-0808">Transferase</keyword>
<dbReference type="InterPro" id="IPR058240">
    <property type="entry name" value="rSAM_sf"/>
</dbReference>
<dbReference type="SFLD" id="SFLDG01082">
    <property type="entry name" value="B12-binding_domain_containing"/>
    <property type="match status" value="1"/>
</dbReference>
<evidence type="ECO:0000259" key="9">
    <source>
        <dbReference type="PROSITE" id="PS51332"/>
    </source>
</evidence>
<dbReference type="PANTHER" id="PTHR43409">
    <property type="entry name" value="ANAEROBIC MAGNESIUM-PROTOPORPHYRIN IX MONOMETHYL ESTER CYCLASE-RELATED"/>
    <property type="match status" value="1"/>
</dbReference>
<evidence type="ECO:0000256" key="5">
    <source>
        <dbReference type="ARBA" id="ARBA00022691"/>
    </source>
</evidence>
<keyword evidence="3" id="KW-0489">Methyltransferase</keyword>
<evidence type="ECO:0000256" key="6">
    <source>
        <dbReference type="ARBA" id="ARBA00022723"/>
    </source>
</evidence>
<sequence length="479" mass="55984">MSYRVILVEPRGVQANVFTRYLTLPLLGPISMGSELNEMGMEVRIFNENVVGRDISLSELEGDVLCLSTLTPTAERAYEIARHFKARNRQSRVIIGGIHASSVPEEASQFADHVVVGEGEQIIGDLIKYGSNEKVIKTERIADLEQLPLPDFSLLHQYQRVRITPVMTSRGCPFGCTFCTVTQMFGRRYRTISVDRVMAEVERSWNRNIFFYDDNFVVNKVRTDQLLERLISSRRKYKWFAQVRTDVTRDPDFVEKMARAGCKWVYVGFESINEDTLNAMQKNQSCEDIERSIRIFHRFGISIHGMFILGNDQDQRNVFQTTLKFCKKMKIESVQFMILTPFPGTETYSQLEAEGRLIHHLWQYYDGMHAVFEPKWMTAAELQVGMLRAFEDFYSLTRLLLDSFNTGIFLIIGGLNKISNLFHWRLSRRKFHFLIYLFARRIVSKFKHFNREYIQFLSDLKIQCIQNKNVSKWLWKESP</sequence>
<dbReference type="SFLD" id="SFLDS00029">
    <property type="entry name" value="Radical_SAM"/>
    <property type="match status" value="1"/>
</dbReference>
<dbReference type="Pfam" id="PF04055">
    <property type="entry name" value="Radical_SAM"/>
    <property type="match status" value="1"/>
</dbReference>
<accession>A0ABV6Z440</accession>
<dbReference type="InterPro" id="IPR006158">
    <property type="entry name" value="Cobalamin-bd"/>
</dbReference>
<dbReference type="PANTHER" id="PTHR43409:SF7">
    <property type="entry name" value="BLL1977 PROTEIN"/>
    <property type="match status" value="1"/>
</dbReference>
<keyword evidence="12" id="KW-1185">Reference proteome</keyword>
<evidence type="ECO:0000259" key="10">
    <source>
        <dbReference type="PROSITE" id="PS51918"/>
    </source>
</evidence>
<evidence type="ECO:0000256" key="1">
    <source>
        <dbReference type="ARBA" id="ARBA00001966"/>
    </source>
</evidence>
<gene>
    <name evidence="11" type="ORF">ACFL27_23650</name>
</gene>
<keyword evidence="2" id="KW-0004">4Fe-4S</keyword>
<evidence type="ECO:0000313" key="11">
    <source>
        <dbReference type="EMBL" id="MFC1853204.1"/>
    </source>
</evidence>